<dbReference type="Gene3D" id="1.10.10.2100">
    <property type="match status" value="1"/>
</dbReference>
<dbReference type="Gene3D" id="3.30.1490.490">
    <property type="match status" value="1"/>
</dbReference>
<dbReference type="GO" id="GO:0000122">
    <property type="term" value="P:negative regulation of transcription by RNA polymerase II"/>
    <property type="evidence" value="ECO:0007669"/>
    <property type="project" value="UniProtKB-ARBA"/>
</dbReference>
<accession>A0A0R3SV70</accession>
<dbReference type="GO" id="GO:0008270">
    <property type="term" value="F:zinc ion binding"/>
    <property type="evidence" value="ECO:0007669"/>
    <property type="project" value="UniProtKB-KW"/>
</dbReference>
<evidence type="ECO:0000313" key="11">
    <source>
        <dbReference type="EMBL" id="VDL61769.1"/>
    </source>
</evidence>
<dbReference type="AlphaFoldDB" id="A0A0R3SV70"/>
<dbReference type="InterPro" id="IPR039999">
    <property type="entry name" value="LYAR"/>
</dbReference>
<dbReference type="OrthoDB" id="21474at2759"/>
<evidence type="ECO:0000256" key="7">
    <source>
        <dbReference type="ARBA" id="ARBA00023242"/>
    </source>
</evidence>
<keyword evidence="14" id="KW-1185">Reference proteome</keyword>
<evidence type="ECO:0000256" key="1">
    <source>
        <dbReference type="ARBA" id="ARBA00004123"/>
    </source>
</evidence>
<evidence type="ECO:0000313" key="13">
    <source>
        <dbReference type="Proteomes" id="UP000274504"/>
    </source>
</evidence>
<proteinExistence type="predicted"/>
<dbReference type="InterPro" id="IPR036236">
    <property type="entry name" value="Znf_C2H2_sf"/>
</dbReference>
<dbReference type="GO" id="GO:0006364">
    <property type="term" value="P:rRNA processing"/>
    <property type="evidence" value="ECO:0007669"/>
    <property type="project" value="TreeGrafter"/>
</dbReference>
<evidence type="ECO:0000313" key="14">
    <source>
        <dbReference type="Proteomes" id="UP000321570"/>
    </source>
</evidence>
<evidence type="ECO:0000259" key="10">
    <source>
        <dbReference type="Pfam" id="PF08790"/>
    </source>
</evidence>
<dbReference type="EMBL" id="UYSG01011295">
    <property type="protein sequence ID" value="VDL61769.1"/>
    <property type="molecule type" value="Genomic_DNA"/>
</dbReference>
<keyword evidence="5" id="KW-0862">Zinc</keyword>
<evidence type="ECO:0000256" key="6">
    <source>
        <dbReference type="ARBA" id="ARBA00023054"/>
    </source>
</evidence>
<feature type="domain" description="Zinc finger C2H2 LYAR-type" evidence="10">
    <location>
        <begin position="30"/>
        <end position="57"/>
    </location>
</feature>
<evidence type="ECO:0000256" key="5">
    <source>
        <dbReference type="ARBA" id="ARBA00022833"/>
    </source>
</evidence>
<dbReference type="FunFam" id="1.10.10.2100:FF:000002">
    <property type="entry name" value="cell growth-regulating nucleolar protein-like"/>
    <property type="match status" value="1"/>
</dbReference>
<evidence type="ECO:0000256" key="2">
    <source>
        <dbReference type="ARBA" id="ARBA00022723"/>
    </source>
</evidence>
<keyword evidence="2" id="KW-0479">Metal-binding</keyword>
<dbReference type="GO" id="GO:0005730">
    <property type="term" value="C:nucleolus"/>
    <property type="evidence" value="ECO:0007669"/>
    <property type="project" value="TreeGrafter"/>
</dbReference>
<reference evidence="12 14" key="3">
    <citation type="submission" date="2019-07" db="EMBL/GenBank/DDBJ databases">
        <authorList>
            <person name="Jastrzebski P J."/>
            <person name="Paukszto L."/>
            <person name="Jastrzebski P J."/>
        </authorList>
    </citation>
    <scope>NUCLEOTIDE SEQUENCE [LARGE SCALE GENOMIC DNA]</scope>
    <source>
        <strain evidence="12 14">WMS-il1</strain>
    </source>
</reference>
<dbReference type="PANTHER" id="PTHR13100">
    <property type="entry name" value="CELL GROWTH-REGULATING NUCLEOLAR PROTEIN LYAR"/>
    <property type="match status" value="1"/>
</dbReference>
<dbReference type="PROSITE" id="PS51804">
    <property type="entry name" value="ZF_C2HC_LYAR"/>
    <property type="match status" value="2"/>
</dbReference>
<sequence length="275" mass="31645">MVFFVCSKCNGSLRKKQVQQHFITCRPVDVSCVDCSKSFTQQSYSTHTTCISEKEKYDSANFKNVVSKGAAKQENWTSSVHSKLHNYKAPSGVPTLMKKKLLESSNVPRKKAKFENFLSTSFRFAKKHDIDALWECISKQDSVETDNNLSKESNGNTGTETPNITNNSVFRNNDNVSAPVEPELTNDCEPNVKYKKIHKRFRKTMTSLLNLHTRPMKVKKLRKRAFAEFKESKYYDKMLHSDKFLEGLFDLALNSGRRFTLSEDKQKIFLTKSHE</sequence>
<dbReference type="EMBL" id="CABIJS010000222">
    <property type="protein sequence ID" value="VUZ46890.1"/>
    <property type="molecule type" value="Genomic_DNA"/>
</dbReference>
<evidence type="ECO:0000313" key="15">
    <source>
        <dbReference type="WBParaSite" id="HDID_0000944901-mRNA-1"/>
    </source>
</evidence>
<evidence type="ECO:0000256" key="9">
    <source>
        <dbReference type="SAM" id="MobiDB-lite"/>
    </source>
</evidence>
<reference evidence="11 13" key="2">
    <citation type="submission" date="2018-11" db="EMBL/GenBank/DDBJ databases">
        <authorList>
            <consortium name="Pathogen Informatics"/>
        </authorList>
    </citation>
    <scope>NUCLEOTIDE SEQUENCE [LARGE SCALE GENOMIC DNA]</scope>
</reference>
<name>A0A0R3SV70_HYMDI</name>
<dbReference type="Proteomes" id="UP000274504">
    <property type="component" value="Unassembled WGS sequence"/>
</dbReference>
<dbReference type="SUPFAM" id="SSF57667">
    <property type="entry name" value="beta-beta-alpha zinc fingers"/>
    <property type="match status" value="2"/>
</dbReference>
<dbReference type="STRING" id="6216.A0A0R3SV70"/>
<organism evidence="15">
    <name type="scientific">Hymenolepis diminuta</name>
    <name type="common">Rat tapeworm</name>
    <dbReference type="NCBI Taxonomy" id="6216"/>
    <lineage>
        <taxon>Eukaryota</taxon>
        <taxon>Metazoa</taxon>
        <taxon>Spiralia</taxon>
        <taxon>Lophotrochozoa</taxon>
        <taxon>Platyhelminthes</taxon>
        <taxon>Cestoda</taxon>
        <taxon>Eucestoda</taxon>
        <taxon>Cyclophyllidea</taxon>
        <taxon>Hymenolepididae</taxon>
        <taxon>Hymenolepis</taxon>
    </lineage>
</organism>
<dbReference type="InterPro" id="IPR014898">
    <property type="entry name" value="Znf_C2H2_LYAR"/>
</dbReference>
<evidence type="ECO:0000256" key="8">
    <source>
        <dbReference type="PROSITE-ProRule" id="PRU01145"/>
    </source>
</evidence>
<evidence type="ECO:0000256" key="4">
    <source>
        <dbReference type="ARBA" id="ARBA00022771"/>
    </source>
</evidence>
<keyword evidence="3" id="KW-0677">Repeat</keyword>
<dbReference type="FunFam" id="3.30.1490.490:FF:000001">
    <property type="entry name" value="cell growth-regulating nucleolar protein-like"/>
    <property type="match status" value="1"/>
</dbReference>
<dbReference type="GO" id="GO:0003677">
    <property type="term" value="F:DNA binding"/>
    <property type="evidence" value="ECO:0007669"/>
    <property type="project" value="InterPro"/>
</dbReference>
<gene>
    <name evidence="11" type="ORF">HDID_LOCUS9447</name>
    <name evidence="12" type="ORF">WMSIL1_LOCUS6346</name>
</gene>
<evidence type="ECO:0000256" key="3">
    <source>
        <dbReference type="ARBA" id="ARBA00022737"/>
    </source>
</evidence>
<comment type="subcellular location">
    <subcellularLocation>
        <location evidence="1">Nucleus</location>
    </subcellularLocation>
</comment>
<keyword evidence="4 8" id="KW-0863">Zinc-finger</keyword>
<feature type="region of interest" description="Disordered" evidence="9">
    <location>
        <begin position="145"/>
        <end position="166"/>
    </location>
</feature>
<keyword evidence="6" id="KW-0175">Coiled coil</keyword>
<evidence type="ECO:0000313" key="12">
    <source>
        <dbReference type="EMBL" id="VUZ46890.1"/>
    </source>
</evidence>
<dbReference type="WBParaSite" id="HDID_0000944901-mRNA-1">
    <property type="protein sequence ID" value="HDID_0000944901-mRNA-1"/>
    <property type="gene ID" value="HDID_0000944901"/>
</dbReference>
<reference evidence="15" key="1">
    <citation type="submission" date="2017-02" db="UniProtKB">
        <authorList>
            <consortium name="WormBaseParasite"/>
        </authorList>
    </citation>
    <scope>IDENTIFICATION</scope>
</reference>
<protein>
    <submittedName>
        <fullName evidence="15">Zf-LYAR domain-containing protein</fullName>
    </submittedName>
</protein>
<dbReference type="Proteomes" id="UP000321570">
    <property type="component" value="Unassembled WGS sequence"/>
</dbReference>
<dbReference type="Pfam" id="PF08790">
    <property type="entry name" value="zf-LYAR"/>
    <property type="match status" value="1"/>
</dbReference>
<dbReference type="PANTHER" id="PTHR13100:SF10">
    <property type="entry name" value="CELL GROWTH-REGULATING NUCLEOLAR PROTEIN"/>
    <property type="match status" value="1"/>
</dbReference>
<keyword evidence="7" id="KW-0539">Nucleus</keyword>